<dbReference type="GO" id="GO:0031179">
    <property type="term" value="P:peptide modification"/>
    <property type="evidence" value="ECO:0007669"/>
    <property type="project" value="InterPro"/>
</dbReference>
<dbReference type="InterPro" id="IPR011009">
    <property type="entry name" value="Kinase-like_dom_sf"/>
</dbReference>
<dbReference type="Gene3D" id="1.50.10.20">
    <property type="match status" value="1"/>
</dbReference>
<dbReference type="SMART" id="SM01260">
    <property type="entry name" value="LANC_like"/>
    <property type="match status" value="1"/>
</dbReference>
<dbReference type="SUPFAM" id="SSF56112">
    <property type="entry name" value="Protein kinase-like (PK-like)"/>
    <property type="match status" value="1"/>
</dbReference>
<protein>
    <recommendedName>
        <fullName evidence="1">non-specific serine/threonine protein kinase</fullName>
        <ecNumber evidence="1">2.7.11.1</ecNumber>
    </recommendedName>
</protein>
<keyword evidence="9" id="KW-1185">Reference proteome</keyword>
<feature type="domain" description="Protein kinase" evidence="7">
    <location>
        <begin position="231"/>
        <end position="492"/>
    </location>
</feature>
<name>A0A4R4Z6K2_9ACTN</name>
<dbReference type="PANTHER" id="PTHR43289:SF6">
    <property type="entry name" value="SERINE_THREONINE-PROTEIN KINASE NEKL-3"/>
    <property type="match status" value="1"/>
</dbReference>
<dbReference type="SMART" id="SM00220">
    <property type="entry name" value="S_TKc"/>
    <property type="match status" value="1"/>
</dbReference>
<dbReference type="RefSeq" id="WP_132172525.1">
    <property type="nucleotide sequence ID" value="NZ_SMKX01000098.1"/>
</dbReference>
<keyword evidence="4" id="KW-0547">Nucleotide-binding</keyword>
<dbReference type="InterPro" id="IPR058053">
    <property type="entry name" value="RamC_C"/>
</dbReference>
<evidence type="ECO:0000256" key="5">
    <source>
        <dbReference type="ARBA" id="ARBA00022777"/>
    </source>
</evidence>
<dbReference type="InterPro" id="IPR053524">
    <property type="entry name" value="Aerial_hyphae_peptide-synth"/>
</dbReference>
<sequence>MDSRYEAYCMADPVFYDSPAASSSAVSPIGHGEFGQTTGAVPQGWQRDALNEWMYVRPAVTDLPNQGWKVHVSATVDNAQDVLHVVTRYCVENAVPFKFLASRRVLMARNSKYADRGGSGKFVTIYPTADVVLDRILQELGELLDGQQGPYILSDLRWRNGPLYVRYGGFRQRMCKSDNGELVPGIETPDGVLVPDVRGPSYATPPWVPTPTILAEALAARAGDGSEQFPYKILEALHFSNGGGVYRAEDPRTGKTVLVKEARPMAGLDREGADSVSRLRRERDILRQLEGVEAVPQLLDYFTCWEHEFLVREHAEGEILNRHMVRRHPLLRPDATEEAVATYADWVLGVLRRVEAGVDAMHDRGVVFGDLHPGNLIVDSDGDVRFIDFEVAAPVEQATRTTLGAAGYTAPPDYTGFAIDRYALGCLRIALFTSLAPLLPWDPGKIDQFLDVATGRFPLPDDYRATVWRDLGPRPFRDRPGAPVPHQVGPGLNKPIWPSNAVPEWAPLRDSMTAAILASATPQRSDRLFPGDINQFGPGGGVNFAYGAAGVLWALAEAGTTPPAEHVDWLVEAARKADRTPPGFFQGLGGIAFALDRLGRPDEAREVLDRARAFPLDGVGTSLADGLPGLGLAVLHFAQQTGDRALLAEAGDIAARIVDELRDTPDGAIRPGLVKGASGSALFMIRLAEATGDQELLDQAEKALRRDLDGCVWTEDRTVQADEGWRIVPYLATGSTGVGLVLHELLRHRPAADLREYETGIRRAAEPEFVVQAGLLNGRAGLVSYLLHTDDGSPAVAATIERHLRALGWHAAPLDGRVAFIGDQLMRLSMDLGTGSAGVLVVLATALGDRRPVLPFAGSQGECPQSDDHKGGE</sequence>
<gene>
    <name evidence="8" type="ORF">E1263_27675</name>
</gene>
<evidence type="ECO:0000313" key="8">
    <source>
        <dbReference type="EMBL" id="TDD53745.1"/>
    </source>
</evidence>
<dbReference type="CDD" id="cd04791">
    <property type="entry name" value="LanC_SerThrkinase"/>
    <property type="match status" value="1"/>
</dbReference>
<dbReference type="AlphaFoldDB" id="A0A4R4Z6K2"/>
<keyword evidence="5" id="KW-0418">Kinase</keyword>
<evidence type="ECO:0000256" key="1">
    <source>
        <dbReference type="ARBA" id="ARBA00012513"/>
    </source>
</evidence>
<reference evidence="8 9" key="1">
    <citation type="submission" date="2019-03" db="EMBL/GenBank/DDBJ databases">
        <title>Draft genome sequences of novel Actinobacteria.</title>
        <authorList>
            <person name="Sahin N."/>
            <person name="Ay H."/>
            <person name="Saygin H."/>
        </authorList>
    </citation>
    <scope>NUCLEOTIDE SEQUENCE [LARGE SCALE GENOMIC DNA]</scope>
    <source>
        <strain evidence="8 9">JCM 13523</strain>
    </source>
</reference>
<evidence type="ECO:0000256" key="3">
    <source>
        <dbReference type="ARBA" id="ARBA00022679"/>
    </source>
</evidence>
<dbReference type="EC" id="2.7.11.1" evidence="1"/>
<dbReference type="NCBIfam" id="NF038151">
    <property type="entry name" value="lanthi_synth_III"/>
    <property type="match status" value="1"/>
</dbReference>
<keyword evidence="3" id="KW-0808">Transferase</keyword>
<evidence type="ECO:0000256" key="6">
    <source>
        <dbReference type="ARBA" id="ARBA00022840"/>
    </source>
</evidence>
<dbReference type="SUPFAM" id="SSF158745">
    <property type="entry name" value="LanC-like"/>
    <property type="match status" value="1"/>
</dbReference>
<comment type="caution">
    <text evidence="8">The sequence shown here is derived from an EMBL/GenBank/DDBJ whole genome shotgun (WGS) entry which is preliminary data.</text>
</comment>
<dbReference type="PROSITE" id="PS50011">
    <property type="entry name" value="PROTEIN_KINASE_DOM"/>
    <property type="match status" value="1"/>
</dbReference>
<evidence type="ECO:0000256" key="4">
    <source>
        <dbReference type="ARBA" id="ARBA00022741"/>
    </source>
</evidence>
<dbReference type="GO" id="GO:0004674">
    <property type="term" value="F:protein serine/threonine kinase activity"/>
    <property type="evidence" value="ECO:0007669"/>
    <property type="project" value="UniProtKB-KW"/>
</dbReference>
<dbReference type="GO" id="GO:0005524">
    <property type="term" value="F:ATP binding"/>
    <property type="evidence" value="ECO:0007669"/>
    <property type="project" value="UniProtKB-KW"/>
</dbReference>
<dbReference type="PANTHER" id="PTHR43289">
    <property type="entry name" value="MITOGEN-ACTIVATED PROTEIN KINASE KINASE KINASE 20-RELATED"/>
    <property type="match status" value="1"/>
</dbReference>
<keyword evidence="2" id="KW-0723">Serine/threonine-protein kinase</keyword>
<dbReference type="InterPro" id="IPR000719">
    <property type="entry name" value="Prot_kinase_dom"/>
</dbReference>
<evidence type="ECO:0000256" key="2">
    <source>
        <dbReference type="ARBA" id="ARBA00022527"/>
    </source>
</evidence>
<dbReference type="OrthoDB" id="1492512at2"/>
<dbReference type="InterPro" id="IPR057929">
    <property type="entry name" value="RamC_N"/>
</dbReference>
<organism evidence="8 9">
    <name type="scientific">Kribbella antibiotica</name>
    <dbReference type="NCBI Taxonomy" id="190195"/>
    <lineage>
        <taxon>Bacteria</taxon>
        <taxon>Bacillati</taxon>
        <taxon>Actinomycetota</taxon>
        <taxon>Actinomycetes</taxon>
        <taxon>Propionibacteriales</taxon>
        <taxon>Kribbellaceae</taxon>
        <taxon>Kribbella</taxon>
    </lineage>
</organism>
<keyword evidence="6" id="KW-0067">ATP-binding</keyword>
<dbReference type="EMBL" id="SMKX01000098">
    <property type="protein sequence ID" value="TDD53745.1"/>
    <property type="molecule type" value="Genomic_DNA"/>
</dbReference>
<proteinExistence type="predicted"/>
<dbReference type="Pfam" id="PF05147">
    <property type="entry name" value="LANC_like"/>
    <property type="match status" value="1"/>
</dbReference>
<dbReference type="Pfam" id="PF25816">
    <property type="entry name" value="RamC_N"/>
    <property type="match status" value="1"/>
</dbReference>
<dbReference type="InterPro" id="IPR007822">
    <property type="entry name" value="LANC-like"/>
</dbReference>
<dbReference type="Proteomes" id="UP000295124">
    <property type="component" value="Unassembled WGS sequence"/>
</dbReference>
<evidence type="ECO:0000313" key="9">
    <source>
        <dbReference type="Proteomes" id="UP000295124"/>
    </source>
</evidence>
<evidence type="ECO:0000259" key="7">
    <source>
        <dbReference type="PROSITE" id="PS50011"/>
    </source>
</evidence>
<accession>A0A4R4Z6K2</accession>
<dbReference type="Pfam" id="PF00069">
    <property type="entry name" value="Pkinase"/>
    <property type="match status" value="1"/>
</dbReference>
<dbReference type="Gene3D" id="1.10.510.10">
    <property type="entry name" value="Transferase(Phosphotransferase) domain 1"/>
    <property type="match status" value="1"/>
</dbReference>